<protein>
    <submittedName>
        <fullName evidence="1">Uncharacterized protein</fullName>
    </submittedName>
</protein>
<name>A0A9D4F3C3_DREPO</name>
<keyword evidence="2" id="KW-1185">Reference proteome</keyword>
<evidence type="ECO:0000313" key="1">
    <source>
        <dbReference type="EMBL" id="KAH3791022.1"/>
    </source>
</evidence>
<dbReference type="AlphaFoldDB" id="A0A9D4F3C3"/>
<accession>A0A9D4F3C3</accession>
<dbReference type="EMBL" id="JAIWYP010000008">
    <property type="protein sequence ID" value="KAH3791022.1"/>
    <property type="molecule type" value="Genomic_DNA"/>
</dbReference>
<reference evidence="1" key="2">
    <citation type="submission" date="2020-11" db="EMBL/GenBank/DDBJ databases">
        <authorList>
            <person name="McCartney M.A."/>
            <person name="Auch B."/>
            <person name="Kono T."/>
            <person name="Mallez S."/>
            <person name="Becker A."/>
            <person name="Gohl D.M."/>
            <person name="Silverstein K.A.T."/>
            <person name="Koren S."/>
            <person name="Bechman K.B."/>
            <person name="Herman A."/>
            <person name="Abrahante J.E."/>
            <person name="Garbe J."/>
        </authorList>
    </citation>
    <scope>NUCLEOTIDE SEQUENCE</scope>
    <source>
        <strain evidence="1">Duluth1</strain>
        <tissue evidence="1">Whole animal</tissue>
    </source>
</reference>
<gene>
    <name evidence="1" type="ORF">DPMN_169232</name>
</gene>
<dbReference type="Proteomes" id="UP000828390">
    <property type="component" value="Unassembled WGS sequence"/>
</dbReference>
<comment type="caution">
    <text evidence="1">The sequence shown here is derived from an EMBL/GenBank/DDBJ whole genome shotgun (WGS) entry which is preliminary data.</text>
</comment>
<proteinExistence type="predicted"/>
<organism evidence="1 2">
    <name type="scientific">Dreissena polymorpha</name>
    <name type="common">Zebra mussel</name>
    <name type="synonym">Mytilus polymorpha</name>
    <dbReference type="NCBI Taxonomy" id="45954"/>
    <lineage>
        <taxon>Eukaryota</taxon>
        <taxon>Metazoa</taxon>
        <taxon>Spiralia</taxon>
        <taxon>Lophotrochozoa</taxon>
        <taxon>Mollusca</taxon>
        <taxon>Bivalvia</taxon>
        <taxon>Autobranchia</taxon>
        <taxon>Heteroconchia</taxon>
        <taxon>Euheterodonta</taxon>
        <taxon>Imparidentia</taxon>
        <taxon>Neoheterodontei</taxon>
        <taxon>Myida</taxon>
        <taxon>Dreissenoidea</taxon>
        <taxon>Dreissenidae</taxon>
        <taxon>Dreissena</taxon>
    </lineage>
</organism>
<sequence>MQDFTDLLYTTIPQLKDSNELCIKRDASDLENMQRLQPANPTLLILFENIVT</sequence>
<reference evidence="1" key="1">
    <citation type="journal article" date="2019" name="bioRxiv">
        <title>The Genome of the Zebra Mussel, Dreissena polymorpha: A Resource for Invasive Species Research.</title>
        <authorList>
            <person name="McCartney M.A."/>
            <person name="Auch B."/>
            <person name="Kono T."/>
            <person name="Mallez S."/>
            <person name="Zhang Y."/>
            <person name="Obille A."/>
            <person name="Becker A."/>
            <person name="Abrahante J.E."/>
            <person name="Garbe J."/>
            <person name="Badalamenti J.P."/>
            <person name="Herman A."/>
            <person name="Mangelson H."/>
            <person name="Liachko I."/>
            <person name="Sullivan S."/>
            <person name="Sone E.D."/>
            <person name="Koren S."/>
            <person name="Silverstein K.A.T."/>
            <person name="Beckman K.B."/>
            <person name="Gohl D.M."/>
        </authorList>
    </citation>
    <scope>NUCLEOTIDE SEQUENCE</scope>
    <source>
        <strain evidence="1">Duluth1</strain>
        <tissue evidence="1">Whole animal</tissue>
    </source>
</reference>
<evidence type="ECO:0000313" key="2">
    <source>
        <dbReference type="Proteomes" id="UP000828390"/>
    </source>
</evidence>